<sequence>MWTDDGRLVRVPEVKVRALLADLLAHEGRPVPADRLAEDLWGDEPPGNPVNTLQTKVSQLRRALEQAEPGGRELVAFQAAGYVLRAADVDAARFAALLAQARAATDPRARAGLLSDALALWRGPAYADFADEEFARLAATRLEEQRLTALEEQAEVRLELGEHSLMADELGELVAAHPLRERLRAAHLRALYRSGRQAEALAGYDDLRHRLADELGLDPGPELAGLHQAMLRQDPSLAPPRPRTNLPAPLTELIGREQAVAEVGALLGAGRLVTLTGPGGVGKTRLALAVAGLAAGAHPDGVCLVELAGASGETATVAGIVAAELDVRDDTATGSRPGVRPAALPHRLADALRGRRLLLVLDNCEHVVEPVAELVDLLLRAAPGLRVLATSQESLAIPGETLYAVPPLALPVPGSDPARAASVQLFVARAAAAAPGFVLDEDSAPSVAAICRRLDGLPLALELAAARVRTLGVRGVADRLDDRFHLLTVSGRGRPARQQTLRAVIDWSWEQLTEQQRLILLRLAVHPGGCTLEAAEAVCAGPGLDPGADVAGLLDQLVTRSMVESAGGIRYRLLESIAAYCLERLDGADPVFQRRDVYYTELAERAAPHLHGPGQRQWLERLDSEAANLRATLEHTTDPALALRLAGALAWYWYLRGRHREGRASLAAALSLPGAECARTAAWETGFAMLTGDGTDLLRRSRTAARALDAHDARSRWFLALAHLSFGDAATAGGLLTEALAGFRAAGDRWGEAAALASRAKQAMFQGDHALAERSGTESLTIFEELGDGWGRLQASDMLGYLGEITGDYERAARLHREGLRLAEDLRLWTDASYRLSSLGRLALLTGDLDGSRELHERGRRLAAEQSSSFAEEFARVGLGLVARRAGDLDAAERLFQQSLAWNRRLRADYGLPFYGVTLLLAELGFIAEQRGDTAAARSLHLEGLAAAREVGDPRAIALAREGLAGVAAAEGAYEEAAALLEEAAALRESVGAPLPPAERGDVDRIAAAIRAALSR</sequence>
<dbReference type="InterPro" id="IPR016032">
    <property type="entry name" value="Sig_transdc_resp-reg_C-effctor"/>
</dbReference>
<evidence type="ECO:0000313" key="6">
    <source>
        <dbReference type="Proteomes" id="UP000565579"/>
    </source>
</evidence>
<dbReference type="Proteomes" id="UP000565579">
    <property type="component" value="Unassembled WGS sequence"/>
</dbReference>
<feature type="domain" description="OmpR/PhoB-type" evidence="4">
    <location>
        <begin position="1"/>
        <end position="86"/>
    </location>
</feature>
<evidence type="ECO:0000313" key="5">
    <source>
        <dbReference type="EMBL" id="MBB6549686.1"/>
    </source>
</evidence>
<dbReference type="GO" id="GO:0000160">
    <property type="term" value="P:phosphorelay signal transduction system"/>
    <property type="evidence" value="ECO:0007669"/>
    <property type="project" value="InterPro"/>
</dbReference>
<dbReference type="Pfam" id="PF00486">
    <property type="entry name" value="Trans_reg_C"/>
    <property type="match status" value="1"/>
</dbReference>
<keyword evidence="2 3" id="KW-0238">DNA-binding</keyword>
<dbReference type="InterPro" id="IPR011990">
    <property type="entry name" value="TPR-like_helical_dom_sf"/>
</dbReference>
<dbReference type="InterPro" id="IPR005158">
    <property type="entry name" value="BTAD"/>
</dbReference>
<dbReference type="Pfam" id="PF03704">
    <property type="entry name" value="BTAD"/>
    <property type="match status" value="1"/>
</dbReference>
<dbReference type="InterPro" id="IPR036388">
    <property type="entry name" value="WH-like_DNA-bd_sf"/>
</dbReference>
<dbReference type="AlphaFoldDB" id="A0A7X0NU61"/>
<dbReference type="EMBL" id="JACHMI010000001">
    <property type="protein sequence ID" value="MBB6549686.1"/>
    <property type="molecule type" value="Genomic_DNA"/>
</dbReference>
<dbReference type="GO" id="GO:0003677">
    <property type="term" value="F:DNA binding"/>
    <property type="evidence" value="ECO:0007669"/>
    <property type="project" value="UniProtKB-UniRule"/>
</dbReference>
<protein>
    <submittedName>
        <fullName evidence="5">Putative ATPase</fullName>
    </submittedName>
</protein>
<keyword evidence="6" id="KW-1185">Reference proteome</keyword>
<proteinExistence type="inferred from homology"/>
<feature type="DNA-binding region" description="OmpR/PhoB-type" evidence="3">
    <location>
        <begin position="1"/>
        <end position="86"/>
    </location>
</feature>
<dbReference type="PANTHER" id="PTHR47691:SF3">
    <property type="entry name" value="HTH-TYPE TRANSCRIPTIONAL REGULATOR RV0890C-RELATED"/>
    <property type="match status" value="1"/>
</dbReference>
<dbReference type="Pfam" id="PF13401">
    <property type="entry name" value="AAA_22"/>
    <property type="match status" value="1"/>
</dbReference>
<dbReference type="SMART" id="SM00862">
    <property type="entry name" value="Trans_reg_C"/>
    <property type="match status" value="1"/>
</dbReference>
<gene>
    <name evidence="5" type="ORF">HD593_004481</name>
</gene>
<dbReference type="GO" id="GO:0016887">
    <property type="term" value="F:ATP hydrolysis activity"/>
    <property type="evidence" value="ECO:0007669"/>
    <property type="project" value="InterPro"/>
</dbReference>
<evidence type="ECO:0000256" key="3">
    <source>
        <dbReference type="PROSITE-ProRule" id="PRU01091"/>
    </source>
</evidence>
<dbReference type="SMART" id="SM00028">
    <property type="entry name" value="TPR"/>
    <property type="match status" value="6"/>
</dbReference>
<dbReference type="Gene3D" id="1.10.10.10">
    <property type="entry name" value="Winged helix-like DNA-binding domain superfamily/Winged helix DNA-binding domain"/>
    <property type="match status" value="1"/>
</dbReference>
<accession>A0A7X0NU61</accession>
<dbReference type="SUPFAM" id="SSF52540">
    <property type="entry name" value="P-loop containing nucleoside triphosphate hydrolases"/>
    <property type="match status" value="1"/>
</dbReference>
<dbReference type="InterPro" id="IPR049945">
    <property type="entry name" value="AAA_22"/>
</dbReference>
<comment type="similarity">
    <text evidence="1">Belongs to the AfsR/DnrI/RedD regulatory family.</text>
</comment>
<dbReference type="GO" id="GO:0006355">
    <property type="term" value="P:regulation of DNA-templated transcription"/>
    <property type="evidence" value="ECO:0007669"/>
    <property type="project" value="InterPro"/>
</dbReference>
<dbReference type="Pfam" id="PF25872">
    <property type="entry name" value="HTH_77"/>
    <property type="match status" value="1"/>
</dbReference>
<dbReference type="Gene3D" id="1.25.40.10">
    <property type="entry name" value="Tetratricopeptide repeat domain"/>
    <property type="match status" value="3"/>
</dbReference>
<dbReference type="CDD" id="cd15831">
    <property type="entry name" value="BTAD"/>
    <property type="match status" value="1"/>
</dbReference>
<dbReference type="InterPro" id="IPR027417">
    <property type="entry name" value="P-loop_NTPase"/>
</dbReference>
<evidence type="ECO:0000256" key="1">
    <source>
        <dbReference type="ARBA" id="ARBA00005820"/>
    </source>
</evidence>
<organism evidence="5 6">
    <name type="scientific">Nonomuraea rubra</name>
    <dbReference type="NCBI Taxonomy" id="46180"/>
    <lineage>
        <taxon>Bacteria</taxon>
        <taxon>Bacillati</taxon>
        <taxon>Actinomycetota</taxon>
        <taxon>Actinomycetes</taxon>
        <taxon>Streptosporangiales</taxon>
        <taxon>Streptosporangiaceae</taxon>
        <taxon>Nonomuraea</taxon>
    </lineage>
</organism>
<name>A0A7X0NU61_9ACTN</name>
<dbReference type="SUPFAM" id="SSF46894">
    <property type="entry name" value="C-terminal effector domain of the bipartite response regulators"/>
    <property type="match status" value="1"/>
</dbReference>
<dbReference type="PANTHER" id="PTHR47691">
    <property type="entry name" value="REGULATOR-RELATED"/>
    <property type="match status" value="1"/>
</dbReference>
<dbReference type="SMART" id="SM01043">
    <property type="entry name" value="BTAD"/>
    <property type="match status" value="1"/>
</dbReference>
<dbReference type="InterPro" id="IPR001867">
    <property type="entry name" value="OmpR/PhoB-type_DNA-bd"/>
</dbReference>
<evidence type="ECO:0000256" key="2">
    <source>
        <dbReference type="ARBA" id="ARBA00023125"/>
    </source>
</evidence>
<dbReference type="PROSITE" id="PS51755">
    <property type="entry name" value="OMPR_PHOB"/>
    <property type="match status" value="1"/>
</dbReference>
<evidence type="ECO:0000259" key="4">
    <source>
        <dbReference type="PROSITE" id="PS51755"/>
    </source>
</evidence>
<reference evidence="5 6" key="1">
    <citation type="submission" date="2020-08" db="EMBL/GenBank/DDBJ databases">
        <title>Sequencing the genomes of 1000 actinobacteria strains.</title>
        <authorList>
            <person name="Klenk H.-P."/>
        </authorList>
    </citation>
    <scope>NUCLEOTIDE SEQUENCE [LARGE SCALE GENOMIC DNA]</scope>
    <source>
        <strain evidence="5 6">DSM 43768</strain>
    </source>
</reference>
<dbReference type="InterPro" id="IPR019734">
    <property type="entry name" value="TPR_rpt"/>
</dbReference>
<comment type="caution">
    <text evidence="5">The sequence shown here is derived from an EMBL/GenBank/DDBJ whole genome shotgun (WGS) entry which is preliminary data.</text>
</comment>
<dbReference type="PRINTS" id="PR00364">
    <property type="entry name" value="DISEASERSIST"/>
</dbReference>
<dbReference type="SUPFAM" id="SSF48452">
    <property type="entry name" value="TPR-like"/>
    <property type="match status" value="2"/>
</dbReference>
<dbReference type="InterPro" id="IPR058852">
    <property type="entry name" value="HTH_77"/>
</dbReference>
<dbReference type="RefSeq" id="WP_312903620.1">
    <property type="nucleotide sequence ID" value="NZ_JACHMI010000001.1"/>
</dbReference>